<dbReference type="STRING" id="101127.A0A1X2G475"/>
<gene>
    <name evidence="2" type="ORF">DM01DRAFT_251582</name>
</gene>
<evidence type="ECO:0000313" key="2">
    <source>
        <dbReference type="EMBL" id="ORX44433.1"/>
    </source>
</evidence>
<reference evidence="2 3" key="1">
    <citation type="submission" date="2016-07" db="EMBL/GenBank/DDBJ databases">
        <title>Pervasive Adenine N6-methylation of Active Genes in Fungi.</title>
        <authorList>
            <consortium name="DOE Joint Genome Institute"/>
            <person name="Mondo S.J."/>
            <person name="Dannebaum R.O."/>
            <person name="Kuo R.C."/>
            <person name="Labutti K."/>
            <person name="Haridas S."/>
            <person name="Kuo A."/>
            <person name="Salamov A."/>
            <person name="Ahrendt S.R."/>
            <person name="Lipzen A."/>
            <person name="Sullivan W."/>
            <person name="Andreopoulos W.B."/>
            <person name="Clum A."/>
            <person name="Lindquist E."/>
            <person name="Daum C."/>
            <person name="Ramamoorthy G.K."/>
            <person name="Gryganskyi A."/>
            <person name="Culley D."/>
            <person name="Magnuson J.K."/>
            <person name="James T.Y."/>
            <person name="O'Malley M.A."/>
            <person name="Stajich J.E."/>
            <person name="Spatafora J.W."/>
            <person name="Visel A."/>
            <person name="Grigoriev I.V."/>
        </authorList>
    </citation>
    <scope>NUCLEOTIDE SEQUENCE [LARGE SCALE GENOMIC DNA]</scope>
    <source>
        <strain evidence="2 3">NRRL 3301</strain>
    </source>
</reference>
<dbReference type="OrthoDB" id="419694at2759"/>
<keyword evidence="3" id="KW-1185">Reference proteome</keyword>
<accession>A0A1X2G475</accession>
<dbReference type="EMBL" id="MCGT01000048">
    <property type="protein sequence ID" value="ORX44433.1"/>
    <property type="molecule type" value="Genomic_DNA"/>
</dbReference>
<organism evidence="2 3">
    <name type="scientific">Hesseltinella vesiculosa</name>
    <dbReference type="NCBI Taxonomy" id="101127"/>
    <lineage>
        <taxon>Eukaryota</taxon>
        <taxon>Fungi</taxon>
        <taxon>Fungi incertae sedis</taxon>
        <taxon>Mucoromycota</taxon>
        <taxon>Mucoromycotina</taxon>
        <taxon>Mucoromycetes</taxon>
        <taxon>Mucorales</taxon>
        <taxon>Cunninghamellaceae</taxon>
        <taxon>Hesseltinella</taxon>
    </lineage>
</organism>
<comment type="caution">
    <text evidence="2">The sequence shown here is derived from an EMBL/GenBank/DDBJ whole genome shotgun (WGS) entry which is preliminary data.</text>
</comment>
<proteinExistence type="predicted"/>
<sequence length="308" mass="34641">MAISAPHKALETNDHVTVLVPLRRVLGKDCLLLSDIRCIVPTATAVLSNDKMIPFEIDPATFEELTPKRMVVHDMQSVWQIHSPPIANQALEQRIDQLVYRMDLLISSNSFTTDDNHSSYTPPLPNASDQIALDENNVRNGPNVLVSIVSRNSSAPDQGALDTLPPPAFSGSGGQTPPPSYETSILSTIKTLSQKLRLFESHIPNRHKSPRWLARRQEWVDYQPISTEQVAYQLVQLEMALLWTAVTESWIQERETWLTLVASARTERHLAGALVNLERHTLTLDDAWQGLREEWLCELLEIIVSVGY</sequence>
<dbReference type="Proteomes" id="UP000242146">
    <property type="component" value="Unassembled WGS sequence"/>
</dbReference>
<protein>
    <submittedName>
        <fullName evidence="2">Uncharacterized protein</fullName>
    </submittedName>
</protein>
<evidence type="ECO:0000256" key="1">
    <source>
        <dbReference type="SAM" id="MobiDB-lite"/>
    </source>
</evidence>
<feature type="region of interest" description="Disordered" evidence="1">
    <location>
        <begin position="156"/>
        <end position="181"/>
    </location>
</feature>
<name>A0A1X2G475_9FUNG</name>
<dbReference type="AlphaFoldDB" id="A0A1X2G475"/>
<evidence type="ECO:0000313" key="3">
    <source>
        <dbReference type="Proteomes" id="UP000242146"/>
    </source>
</evidence>